<comment type="caution">
    <text evidence="2">The sequence shown here is derived from an EMBL/GenBank/DDBJ whole genome shotgun (WGS) entry which is preliminary data.</text>
</comment>
<evidence type="ECO:0000313" key="2">
    <source>
        <dbReference type="EMBL" id="KAF3771042.1"/>
    </source>
</evidence>
<dbReference type="AlphaFoldDB" id="A0A9P4YDY3"/>
<dbReference type="EMBL" id="MU032344">
    <property type="protein sequence ID" value="KAF3771042.1"/>
    <property type="molecule type" value="Genomic_DNA"/>
</dbReference>
<evidence type="ECO:0000313" key="3">
    <source>
        <dbReference type="Proteomes" id="UP000803844"/>
    </source>
</evidence>
<evidence type="ECO:0000256" key="1">
    <source>
        <dbReference type="SAM" id="MobiDB-lite"/>
    </source>
</evidence>
<feature type="region of interest" description="Disordered" evidence="1">
    <location>
        <begin position="197"/>
        <end position="261"/>
    </location>
</feature>
<keyword evidence="3" id="KW-1185">Reference proteome</keyword>
<dbReference type="RefSeq" id="XP_040782003.1">
    <property type="nucleotide sequence ID" value="XM_040920087.1"/>
</dbReference>
<sequence>MYIASPCLKEATNHDFGSEGRTTKDTDSWKKEFLKKLEEVKSLETGSMSMDAPARDWVGYNPTHTGFQILQEAYEKGEWVGNLPQFKLPKAFRKAGITKLTAEAAAKRKNAQDQQPQSGAETRANTSGKPVETFRFIRDEDGDKLEFSAEMNDDLRKQMKEVEEVAKLPLGRALLQMEFGRSLRHFGLNLHVDDEADALSSSTESGSADEMDIDEPDHVPAKEVNTQEPGSSGNRETARYSSFSPQPNVSPGKGSDFTQAEVKRWLGSM</sequence>
<feature type="region of interest" description="Disordered" evidence="1">
    <location>
        <begin position="104"/>
        <end position="129"/>
    </location>
</feature>
<gene>
    <name evidence="2" type="ORF">M406DRAFT_326445</name>
</gene>
<reference evidence="2" key="1">
    <citation type="journal article" date="2020" name="Phytopathology">
        <title>Genome sequence of the chestnut blight fungus Cryphonectria parasitica EP155: A fundamental resource for an archetypical invasive plant pathogen.</title>
        <authorList>
            <person name="Crouch J.A."/>
            <person name="Dawe A."/>
            <person name="Aerts A."/>
            <person name="Barry K."/>
            <person name="Churchill A.C.L."/>
            <person name="Grimwood J."/>
            <person name="Hillman B."/>
            <person name="Milgroom M.G."/>
            <person name="Pangilinan J."/>
            <person name="Smith M."/>
            <person name="Salamov A."/>
            <person name="Schmutz J."/>
            <person name="Yadav J."/>
            <person name="Grigoriev I.V."/>
            <person name="Nuss D."/>
        </authorList>
    </citation>
    <scope>NUCLEOTIDE SEQUENCE</scope>
    <source>
        <strain evidence="2">EP155</strain>
    </source>
</reference>
<organism evidence="2 3">
    <name type="scientific">Cryphonectria parasitica (strain ATCC 38755 / EP155)</name>
    <dbReference type="NCBI Taxonomy" id="660469"/>
    <lineage>
        <taxon>Eukaryota</taxon>
        <taxon>Fungi</taxon>
        <taxon>Dikarya</taxon>
        <taxon>Ascomycota</taxon>
        <taxon>Pezizomycotina</taxon>
        <taxon>Sordariomycetes</taxon>
        <taxon>Sordariomycetidae</taxon>
        <taxon>Diaporthales</taxon>
        <taxon>Cryphonectriaceae</taxon>
        <taxon>Cryphonectria-Endothia species complex</taxon>
        <taxon>Cryphonectria</taxon>
    </lineage>
</organism>
<proteinExistence type="predicted"/>
<dbReference type="Proteomes" id="UP000803844">
    <property type="component" value="Unassembled WGS sequence"/>
</dbReference>
<name>A0A9P4YDY3_CRYP1</name>
<feature type="compositionally biased region" description="Polar residues" evidence="1">
    <location>
        <begin position="224"/>
        <end position="249"/>
    </location>
</feature>
<feature type="compositionally biased region" description="Polar residues" evidence="1">
    <location>
        <begin position="112"/>
        <end position="128"/>
    </location>
</feature>
<dbReference type="GeneID" id="63837216"/>
<dbReference type="OrthoDB" id="3511049at2759"/>
<accession>A0A9P4YDY3</accession>
<protein>
    <submittedName>
        <fullName evidence="2">Uncharacterized protein</fullName>
    </submittedName>
</protein>